<protein>
    <submittedName>
        <fullName evidence="1">Uncharacterized protein</fullName>
    </submittedName>
</protein>
<name>A0AC60PFJ1_IXOPE</name>
<accession>A0AC60PFJ1</accession>
<reference evidence="1 2" key="1">
    <citation type="journal article" date="2020" name="Cell">
        <title>Large-Scale Comparative Analyses of Tick Genomes Elucidate Their Genetic Diversity and Vector Capacities.</title>
        <authorList>
            <consortium name="Tick Genome and Microbiome Consortium (TIGMIC)"/>
            <person name="Jia N."/>
            <person name="Wang J."/>
            <person name="Shi W."/>
            <person name="Du L."/>
            <person name="Sun Y."/>
            <person name="Zhan W."/>
            <person name="Jiang J.F."/>
            <person name="Wang Q."/>
            <person name="Zhang B."/>
            <person name="Ji P."/>
            <person name="Bell-Sakyi L."/>
            <person name="Cui X.M."/>
            <person name="Yuan T.T."/>
            <person name="Jiang B.G."/>
            <person name="Yang W.F."/>
            <person name="Lam T.T."/>
            <person name="Chang Q.C."/>
            <person name="Ding S.J."/>
            <person name="Wang X.J."/>
            <person name="Zhu J.G."/>
            <person name="Ruan X.D."/>
            <person name="Zhao L."/>
            <person name="Wei J.T."/>
            <person name="Ye R.Z."/>
            <person name="Que T.C."/>
            <person name="Du C.H."/>
            <person name="Zhou Y.H."/>
            <person name="Cheng J.X."/>
            <person name="Dai P.F."/>
            <person name="Guo W.B."/>
            <person name="Han X.H."/>
            <person name="Huang E.J."/>
            <person name="Li L.F."/>
            <person name="Wei W."/>
            <person name="Gao Y.C."/>
            <person name="Liu J.Z."/>
            <person name="Shao H.Z."/>
            <person name="Wang X."/>
            <person name="Wang C.C."/>
            <person name="Yang T.C."/>
            <person name="Huo Q.B."/>
            <person name="Li W."/>
            <person name="Chen H.Y."/>
            <person name="Chen S.E."/>
            <person name="Zhou L.G."/>
            <person name="Ni X.B."/>
            <person name="Tian J.H."/>
            <person name="Sheng Y."/>
            <person name="Liu T."/>
            <person name="Pan Y.S."/>
            <person name="Xia L.Y."/>
            <person name="Li J."/>
            <person name="Zhao F."/>
            <person name="Cao W.C."/>
        </authorList>
    </citation>
    <scope>NUCLEOTIDE SEQUENCE [LARGE SCALE GENOMIC DNA]</scope>
    <source>
        <strain evidence="1">Iper-2018</strain>
    </source>
</reference>
<gene>
    <name evidence="1" type="ORF">HPB47_004483</name>
</gene>
<sequence>MERQCSAGSAAPPSVFPVFPRADASDTAFPWICGDCGCSARTSSTVTRRRAVRPLFQGAFHAEDTGFAAALVRLRKSTLAEIPRANNSIEAWHRGLQFSQSLGVPGLHQEEAVPDRDEADSSRGRHHIFEGVEEARRLQPASFRSL</sequence>
<evidence type="ECO:0000313" key="2">
    <source>
        <dbReference type="Proteomes" id="UP000805193"/>
    </source>
</evidence>
<dbReference type="EMBL" id="JABSTQ010010685">
    <property type="protein sequence ID" value="KAG0418940.1"/>
    <property type="molecule type" value="Genomic_DNA"/>
</dbReference>
<organism evidence="1 2">
    <name type="scientific">Ixodes persulcatus</name>
    <name type="common">Taiga tick</name>
    <dbReference type="NCBI Taxonomy" id="34615"/>
    <lineage>
        <taxon>Eukaryota</taxon>
        <taxon>Metazoa</taxon>
        <taxon>Ecdysozoa</taxon>
        <taxon>Arthropoda</taxon>
        <taxon>Chelicerata</taxon>
        <taxon>Arachnida</taxon>
        <taxon>Acari</taxon>
        <taxon>Parasitiformes</taxon>
        <taxon>Ixodida</taxon>
        <taxon>Ixodoidea</taxon>
        <taxon>Ixodidae</taxon>
        <taxon>Ixodinae</taxon>
        <taxon>Ixodes</taxon>
    </lineage>
</organism>
<keyword evidence="2" id="KW-1185">Reference proteome</keyword>
<evidence type="ECO:0000313" key="1">
    <source>
        <dbReference type="EMBL" id="KAG0418940.1"/>
    </source>
</evidence>
<dbReference type="Proteomes" id="UP000805193">
    <property type="component" value="Unassembled WGS sequence"/>
</dbReference>
<proteinExistence type="predicted"/>
<comment type="caution">
    <text evidence="1">The sequence shown here is derived from an EMBL/GenBank/DDBJ whole genome shotgun (WGS) entry which is preliminary data.</text>
</comment>